<keyword evidence="2" id="KW-0378">Hydrolase</keyword>
<sequence length="254" mass="29320">MRLNLIKPIAVFDIEATGVQIGKDRIVEIAILKVYPDGTREKYETRVNPEMPIPLETSEIHGIYDVDVLNEPKLNEVGKEIIEFIGDADLVGYNCKKFDIPFLIEELDRVGLEFNTEDRKIIDVQNIFHKKEQRTLAAAYQFYCNKELTDAHAAMADVDATFEVLESQLLKYEDLEPTAEFLDEYSVVGPKTLDFARRIGVNKEGEPIFNFGKHKGRKVQDVFRKDPNYYKWIMNGDFAKDTKSKFTKVWNSIK</sequence>
<dbReference type="InterPro" id="IPR046768">
    <property type="entry name" value="ExoX-like_C"/>
</dbReference>
<dbReference type="CDD" id="cd06127">
    <property type="entry name" value="DEDDh"/>
    <property type="match status" value="1"/>
</dbReference>
<dbReference type="GO" id="GO:0003676">
    <property type="term" value="F:nucleic acid binding"/>
    <property type="evidence" value="ECO:0007669"/>
    <property type="project" value="InterPro"/>
</dbReference>
<reference evidence="2" key="1">
    <citation type="submission" date="2021-04" db="EMBL/GenBank/DDBJ databases">
        <authorList>
            <person name="Rodrigo-Torres L."/>
            <person name="Arahal R. D."/>
            <person name="Lucena T."/>
        </authorList>
    </citation>
    <scope>NUCLEOTIDE SEQUENCE</scope>
    <source>
        <strain evidence="2">AS29M-1</strain>
    </source>
</reference>
<dbReference type="Proteomes" id="UP000683507">
    <property type="component" value="Chromosome"/>
</dbReference>
<evidence type="ECO:0000259" key="1">
    <source>
        <dbReference type="SMART" id="SM00479"/>
    </source>
</evidence>
<dbReference type="SMART" id="SM00479">
    <property type="entry name" value="EXOIII"/>
    <property type="match status" value="1"/>
</dbReference>
<dbReference type="InterPro" id="IPR012337">
    <property type="entry name" value="RNaseH-like_sf"/>
</dbReference>
<evidence type="ECO:0000313" key="2">
    <source>
        <dbReference type="EMBL" id="CAG5084605.1"/>
    </source>
</evidence>
<feature type="domain" description="Exonuclease" evidence="1">
    <location>
        <begin position="8"/>
        <end position="174"/>
    </location>
</feature>
<name>A0A916JNU3_9FLAO</name>
<dbReference type="RefSeq" id="WP_258542741.1">
    <property type="nucleotide sequence ID" value="NZ_OU015584.1"/>
</dbReference>
<keyword evidence="2" id="KW-0269">Exonuclease</keyword>
<dbReference type="PANTHER" id="PTHR30231">
    <property type="entry name" value="DNA POLYMERASE III SUBUNIT EPSILON"/>
    <property type="match status" value="1"/>
</dbReference>
<dbReference type="InterPro" id="IPR036397">
    <property type="entry name" value="RNaseH_sf"/>
</dbReference>
<dbReference type="SUPFAM" id="SSF53098">
    <property type="entry name" value="Ribonuclease H-like"/>
    <property type="match status" value="1"/>
</dbReference>
<dbReference type="KEGG" id="ptan:CRYO30217_02518"/>
<dbReference type="EMBL" id="OU015584">
    <property type="protein sequence ID" value="CAG5084605.1"/>
    <property type="molecule type" value="Genomic_DNA"/>
</dbReference>
<dbReference type="EC" id="3.1.-.-" evidence="2"/>
<dbReference type="Pfam" id="PF00929">
    <property type="entry name" value="RNase_T"/>
    <property type="match status" value="1"/>
</dbReference>
<dbReference type="InterPro" id="IPR013520">
    <property type="entry name" value="Ribonucl_H"/>
</dbReference>
<keyword evidence="2" id="KW-0540">Nuclease</keyword>
<gene>
    <name evidence="2" type="primary">dinG_2</name>
    <name evidence="2" type="ORF">CRYO30217_02518</name>
</gene>
<dbReference type="GO" id="GO:0008408">
    <property type="term" value="F:3'-5' exonuclease activity"/>
    <property type="evidence" value="ECO:0007669"/>
    <property type="project" value="TreeGrafter"/>
</dbReference>
<evidence type="ECO:0000313" key="3">
    <source>
        <dbReference type="Proteomes" id="UP000683507"/>
    </source>
</evidence>
<organism evidence="2 3">
    <name type="scientific">Parvicella tangerina</name>
    <dbReference type="NCBI Taxonomy" id="2829795"/>
    <lineage>
        <taxon>Bacteria</taxon>
        <taxon>Pseudomonadati</taxon>
        <taxon>Bacteroidota</taxon>
        <taxon>Flavobacteriia</taxon>
        <taxon>Flavobacteriales</taxon>
        <taxon>Parvicellaceae</taxon>
        <taxon>Parvicella</taxon>
    </lineage>
</organism>
<accession>A0A916JNU3</accession>
<dbReference type="PANTHER" id="PTHR30231:SF41">
    <property type="entry name" value="DNA POLYMERASE III SUBUNIT EPSILON"/>
    <property type="match status" value="1"/>
</dbReference>
<protein>
    <submittedName>
        <fullName evidence="2">3'-5' exonuclease DinG</fullName>
        <ecNumber evidence="2">3.1.-.-</ecNumber>
    </submittedName>
</protein>
<dbReference type="Gene3D" id="3.30.420.10">
    <property type="entry name" value="Ribonuclease H-like superfamily/Ribonuclease H"/>
    <property type="match status" value="1"/>
</dbReference>
<dbReference type="Pfam" id="PF20600">
    <property type="entry name" value="ExoX-like_C"/>
    <property type="match status" value="1"/>
</dbReference>
<dbReference type="AlphaFoldDB" id="A0A916JNU3"/>
<dbReference type="GO" id="GO:0005829">
    <property type="term" value="C:cytosol"/>
    <property type="evidence" value="ECO:0007669"/>
    <property type="project" value="TreeGrafter"/>
</dbReference>
<dbReference type="GO" id="GO:0045004">
    <property type="term" value="P:DNA replication proofreading"/>
    <property type="evidence" value="ECO:0007669"/>
    <property type="project" value="TreeGrafter"/>
</dbReference>
<proteinExistence type="predicted"/>
<keyword evidence="3" id="KW-1185">Reference proteome</keyword>